<dbReference type="Gene3D" id="2.40.128.20">
    <property type="match status" value="1"/>
</dbReference>
<dbReference type="SUPFAM" id="SSF50814">
    <property type="entry name" value="Lipocalins"/>
    <property type="match status" value="1"/>
</dbReference>
<accession>A0A256G901</accession>
<dbReference type="GO" id="GO:0008289">
    <property type="term" value="F:lipid binding"/>
    <property type="evidence" value="ECO:0007669"/>
    <property type="project" value="UniProtKB-UniRule"/>
</dbReference>
<feature type="domain" description="Lipocalin/cytosolic fatty-acid binding" evidence="4">
    <location>
        <begin position="77"/>
        <end position="217"/>
    </location>
</feature>
<protein>
    <recommendedName>
        <fullName evidence="2">Outer membrane lipoprotein Blc</fullName>
    </recommendedName>
</protein>
<evidence type="ECO:0000259" key="4">
    <source>
        <dbReference type="Pfam" id="PF08212"/>
    </source>
</evidence>
<gene>
    <name evidence="5" type="ORF">CEV34_3542</name>
</gene>
<feature type="lipid moiety-binding region" description="S-diacylglycerol cysteine" evidence="3">
    <location>
        <position position="57"/>
    </location>
</feature>
<dbReference type="PROSITE" id="PS00213">
    <property type="entry name" value="LIPOCALIN"/>
    <property type="match status" value="1"/>
</dbReference>
<dbReference type="CDD" id="cd19438">
    <property type="entry name" value="lipocalin_Blc-like"/>
    <property type="match status" value="1"/>
</dbReference>
<comment type="subunit">
    <text evidence="2">Homodimer.</text>
</comment>
<evidence type="ECO:0000256" key="2">
    <source>
        <dbReference type="PIRNR" id="PIRNR036893"/>
    </source>
</evidence>
<evidence type="ECO:0000256" key="1">
    <source>
        <dbReference type="ARBA" id="ARBA00006889"/>
    </source>
</evidence>
<comment type="subcellular location">
    <subcellularLocation>
        <location evidence="2">Cell outer membrane</location>
    </subcellularLocation>
</comment>
<comment type="function">
    <text evidence="2">Involved in the storage or transport of lipids necessary for membrane maintenance under stressful conditions. Displays a binding preference for lysophospholipids.</text>
</comment>
<evidence type="ECO:0000313" key="5">
    <source>
        <dbReference type="EMBL" id="OYR23538.1"/>
    </source>
</evidence>
<dbReference type="EMBL" id="NNRM01000039">
    <property type="protein sequence ID" value="OYR23538.1"/>
    <property type="molecule type" value="Genomic_DNA"/>
</dbReference>
<dbReference type="InterPro" id="IPR002446">
    <property type="entry name" value="Lipocalin_bac"/>
</dbReference>
<keyword evidence="2" id="KW-0998">Cell outer membrane</keyword>
<dbReference type="Proteomes" id="UP000216188">
    <property type="component" value="Unassembled WGS sequence"/>
</dbReference>
<evidence type="ECO:0000313" key="6">
    <source>
        <dbReference type="Proteomes" id="UP000216188"/>
    </source>
</evidence>
<keyword evidence="2" id="KW-0446">Lipid-binding</keyword>
<dbReference type="InterPro" id="IPR022271">
    <property type="entry name" value="Lipocalin_ApoD"/>
</dbReference>
<dbReference type="GO" id="GO:0009279">
    <property type="term" value="C:cell outer membrane"/>
    <property type="evidence" value="ECO:0007669"/>
    <property type="project" value="UniProtKB-SubCell"/>
</dbReference>
<comment type="caution">
    <text evidence="5">The sequence shown here is derived from an EMBL/GenBank/DDBJ whole genome shotgun (WGS) entry which is preliminary data.</text>
</comment>
<name>A0A256G901_9HYPH</name>
<dbReference type="PRINTS" id="PR01171">
    <property type="entry name" value="BCTLIPOCALIN"/>
</dbReference>
<dbReference type="InterPro" id="IPR000566">
    <property type="entry name" value="Lipocln_cytosolic_FA-bd_dom"/>
</dbReference>
<keyword evidence="2 3" id="KW-0449">Lipoprotein</keyword>
<sequence>MALIAVLMGGDVVIRARCAIPLKTNAATLIGAERIAIGGPMKYRIFALVSLVALVGCAGYAKSVNRQAGIVPVRNFDANRYLGTWYELGRIENRFERGMTDTTAQYSLNRDGTIRVVNAGYDPAKAKVREAIGKAKFVETKDVGALKVSFFPPFYGGYNIVALDDDYQWAIVVGPNPNKYFWVLSRQSKLTQSLKNRALGVARDLHVDASKILWVSQQKAR</sequence>
<feature type="lipid moiety-binding region" description="N-palmitoyl cysteine" evidence="3">
    <location>
        <position position="57"/>
    </location>
</feature>
<dbReference type="PIRSF" id="PIRSF036893">
    <property type="entry name" value="Lipocalin_ApoD"/>
    <property type="match status" value="1"/>
</dbReference>
<dbReference type="PANTHER" id="PTHR10612">
    <property type="entry name" value="APOLIPOPROTEIN D"/>
    <property type="match status" value="1"/>
</dbReference>
<keyword evidence="2" id="KW-0472">Membrane</keyword>
<proteinExistence type="inferred from homology"/>
<keyword evidence="3" id="KW-0564">Palmitate</keyword>
<organism evidence="5 6">
    <name type="scientific">Brucella pseudogrignonensis</name>
    <dbReference type="NCBI Taxonomy" id="419475"/>
    <lineage>
        <taxon>Bacteria</taxon>
        <taxon>Pseudomonadati</taxon>
        <taxon>Pseudomonadota</taxon>
        <taxon>Alphaproteobacteria</taxon>
        <taxon>Hyphomicrobiales</taxon>
        <taxon>Brucellaceae</taxon>
        <taxon>Brucella/Ochrobactrum group</taxon>
        <taxon>Brucella</taxon>
    </lineage>
</organism>
<dbReference type="InterPro" id="IPR022272">
    <property type="entry name" value="Lipocalin_CS"/>
</dbReference>
<reference evidence="5 6" key="1">
    <citation type="submission" date="2017-07" db="EMBL/GenBank/DDBJ databases">
        <title>Phylogenetic study on the rhizospheric bacterium Ochrobactrum sp. A44.</title>
        <authorList>
            <person name="Krzyzanowska D.M."/>
            <person name="Ossowicki A."/>
            <person name="Rajewska M."/>
            <person name="Maciag T."/>
            <person name="Kaczynski Z."/>
            <person name="Czerwicka M."/>
            <person name="Jafra S."/>
        </authorList>
    </citation>
    <scope>NUCLEOTIDE SEQUENCE [LARGE SCALE GENOMIC DNA]</scope>
    <source>
        <strain evidence="5 6">CCUG 30717</strain>
    </source>
</reference>
<dbReference type="GO" id="GO:0006950">
    <property type="term" value="P:response to stress"/>
    <property type="evidence" value="ECO:0007669"/>
    <property type="project" value="UniProtKB-ARBA"/>
</dbReference>
<keyword evidence="6" id="KW-1185">Reference proteome</keyword>
<dbReference type="Pfam" id="PF08212">
    <property type="entry name" value="Lipocalin_2"/>
    <property type="match status" value="1"/>
</dbReference>
<dbReference type="PANTHER" id="PTHR10612:SF34">
    <property type="entry name" value="APOLIPOPROTEIN D"/>
    <property type="match status" value="1"/>
</dbReference>
<comment type="similarity">
    <text evidence="1 2">Belongs to the calycin superfamily. Lipocalin family.</text>
</comment>
<dbReference type="AlphaFoldDB" id="A0A256G901"/>
<dbReference type="InterPro" id="IPR012674">
    <property type="entry name" value="Calycin"/>
</dbReference>
<dbReference type="InterPro" id="IPR047202">
    <property type="entry name" value="Lipocalin_Blc-like_dom"/>
</dbReference>
<evidence type="ECO:0000256" key="3">
    <source>
        <dbReference type="PIRSR" id="PIRSR036893-52"/>
    </source>
</evidence>